<organism evidence="1 2">
    <name type="scientific">Takifugu flavidus</name>
    <name type="common">sansaifugu</name>
    <dbReference type="NCBI Taxonomy" id="433684"/>
    <lineage>
        <taxon>Eukaryota</taxon>
        <taxon>Metazoa</taxon>
        <taxon>Chordata</taxon>
        <taxon>Craniata</taxon>
        <taxon>Vertebrata</taxon>
        <taxon>Euteleostomi</taxon>
        <taxon>Actinopterygii</taxon>
        <taxon>Neopterygii</taxon>
        <taxon>Teleostei</taxon>
        <taxon>Neoteleostei</taxon>
        <taxon>Acanthomorphata</taxon>
        <taxon>Eupercaria</taxon>
        <taxon>Tetraodontiformes</taxon>
        <taxon>Tetradontoidea</taxon>
        <taxon>Tetraodontidae</taxon>
        <taxon>Takifugu</taxon>
    </lineage>
</organism>
<gene>
    <name evidence="1" type="ORF">D4764_08G0000520</name>
</gene>
<protein>
    <submittedName>
        <fullName evidence="1">E3 ubiquitin-protein ligase PDZRN3</fullName>
    </submittedName>
</protein>
<comment type="caution">
    <text evidence="1">The sequence shown here is derived from an EMBL/GenBank/DDBJ whole genome shotgun (WGS) entry which is preliminary data.</text>
</comment>
<dbReference type="EMBL" id="RHFK02000021">
    <property type="protein sequence ID" value="TWW56065.1"/>
    <property type="molecule type" value="Genomic_DNA"/>
</dbReference>
<reference evidence="1 2" key="1">
    <citation type="submission" date="2019-04" db="EMBL/GenBank/DDBJ databases">
        <title>Chromosome genome assembly for Takifugu flavidus.</title>
        <authorList>
            <person name="Xiao S."/>
        </authorList>
    </citation>
    <scope>NUCLEOTIDE SEQUENCE [LARGE SCALE GENOMIC DNA]</scope>
    <source>
        <strain evidence="1">HTHZ2018</strain>
        <tissue evidence="1">Muscle</tissue>
    </source>
</reference>
<evidence type="ECO:0000313" key="1">
    <source>
        <dbReference type="EMBL" id="TWW56065.1"/>
    </source>
</evidence>
<name>A0A5C6MMZ0_9TELE</name>
<dbReference type="Proteomes" id="UP000324091">
    <property type="component" value="Chromosome 8"/>
</dbReference>
<proteinExistence type="predicted"/>
<accession>A0A5C6MMZ0</accession>
<keyword evidence="2" id="KW-1185">Reference proteome</keyword>
<sequence length="110" mass="11936">MLWTEPLEDAFDSGARNITSCHINGVDIQNREEAVAILTTEDSVNFSLLLARPDVEVKHVTPVQFRAPGGSSSAASLLTGGGTSLSSFTSSDSRQHFSILHHRTTTIFFM</sequence>
<dbReference type="AlphaFoldDB" id="A0A5C6MMZ0"/>
<evidence type="ECO:0000313" key="2">
    <source>
        <dbReference type="Proteomes" id="UP000324091"/>
    </source>
</evidence>